<feature type="compositionally biased region" description="Polar residues" evidence="1">
    <location>
        <begin position="105"/>
        <end position="115"/>
    </location>
</feature>
<evidence type="ECO:0000313" key="3">
    <source>
        <dbReference type="Proteomes" id="UP000707071"/>
    </source>
</evidence>
<comment type="caution">
    <text evidence="2">The sequence shown here is derived from an EMBL/GenBank/DDBJ whole genome shotgun (WGS) entry which is preliminary data.</text>
</comment>
<dbReference type="Proteomes" id="UP000707071">
    <property type="component" value="Unassembled WGS sequence"/>
</dbReference>
<accession>A0A9P7U5G5</accession>
<reference evidence="2 3" key="1">
    <citation type="journal article" date="2020" name="bioRxiv">
        <title>Whole genome comparisons of ergot fungi reveals the divergence and evolution of species within the genus Claviceps are the result of varying mechanisms driving genome evolution and host range expansion.</title>
        <authorList>
            <person name="Wyka S.A."/>
            <person name="Mondo S.J."/>
            <person name="Liu M."/>
            <person name="Dettman J."/>
            <person name="Nalam V."/>
            <person name="Broders K.D."/>
        </authorList>
    </citation>
    <scope>NUCLEOTIDE SEQUENCE [LARGE SCALE GENOMIC DNA]</scope>
    <source>
        <strain evidence="2 3">Clav52</strain>
    </source>
</reference>
<gene>
    <name evidence="2" type="ORF">E4U09_003023</name>
</gene>
<sequence length="151" mass="16456">MTANAFSDAASKRPIADVQSPQAERTPSRHSAGPPYAESVAVRPRPRTPTRPAIKSALLTCDDGHLQYHHHGARPGESSSQAAARNERERIQRHHRSVRRASDAQPPSLTPTTSEIYARDHRMPASPMLQQSGGPDLDDVFAPTSAQPQID</sequence>
<protein>
    <submittedName>
        <fullName evidence="2">Uncharacterized protein</fullName>
    </submittedName>
</protein>
<evidence type="ECO:0000256" key="1">
    <source>
        <dbReference type="SAM" id="MobiDB-lite"/>
    </source>
</evidence>
<feature type="region of interest" description="Disordered" evidence="1">
    <location>
        <begin position="1"/>
        <end position="151"/>
    </location>
</feature>
<organism evidence="2 3">
    <name type="scientific">Claviceps aff. purpurea</name>
    <dbReference type="NCBI Taxonomy" id="1967640"/>
    <lineage>
        <taxon>Eukaryota</taxon>
        <taxon>Fungi</taxon>
        <taxon>Dikarya</taxon>
        <taxon>Ascomycota</taxon>
        <taxon>Pezizomycotina</taxon>
        <taxon>Sordariomycetes</taxon>
        <taxon>Hypocreomycetidae</taxon>
        <taxon>Hypocreales</taxon>
        <taxon>Clavicipitaceae</taxon>
        <taxon>Claviceps</taxon>
    </lineage>
</organism>
<dbReference type="EMBL" id="SRRH01000247">
    <property type="protein sequence ID" value="KAG6293344.1"/>
    <property type="molecule type" value="Genomic_DNA"/>
</dbReference>
<name>A0A9P7U5G5_9HYPO</name>
<keyword evidence="3" id="KW-1185">Reference proteome</keyword>
<proteinExistence type="predicted"/>
<evidence type="ECO:0000313" key="2">
    <source>
        <dbReference type="EMBL" id="KAG6293344.1"/>
    </source>
</evidence>
<dbReference type="AlphaFoldDB" id="A0A9P7U5G5"/>